<feature type="transmembrane region" description="Helical" evidence="1">
    <location>
        <begin position="16"/>
        <end position="39"/>
    </location>
</feature>
<evidence type="ECO:0000256" key="1">
    <source>
        <dbReference type="SAM" id="Phobius"/>
    </source>
</evidence>
<dbReference type="HOGENOM" id="CLU_3274735_0_0_10"/>
<sequence length="41" mass="4390">MPIGGAAVSAAPTKQLVHFLVGVFLGWCVSWLVQFLVGWCT</sequence>
<dbReference type="Proteomes" id="UP000004407">
    <property type="component" value="Unassembled WGS sequence"/>
</dbReference>
<dbReference type="EMBL" id="AFZZ01000222">
    <property type="protein sequence ID" value="EHJ36942.1"/>
    <property type="molecule type" value="Genomic_DNA"/>
</dbReference>
<name>G6B140_9BACT</name>
<comment type="caution">
    <text evidence="2">The sequence shown here is derived from an EMBL/GenBank/DDBJ whole genome shotgun (WGS) entry which is preliminary data.</text>
</comment>
<keyword evidence="1" id="KW-0472">Membrane</keyword>
<keyword evidence="1" id="KW-1133">Transmembrane helix</keyword>
<evidence type="ECO:0000313" key="2">
    <source>
        <dbReference type="EMBL" id="EHJ36942.1"/>
    </source>
</evidence>
<reference evidence="2 3" key="1">
    <citation type="submission" date="2011-08" db="EMBL/GenBank/DDBJ databases">
        <authorList>
            <person name="Weinstock G."/>
            <person name="Sodergren E."/>
            <person name="Clifton S."/>
            <person name="Fulton L."/>
            <person name="Fulton B."/>
            <person name="Courtney L."/>
            <person name="Fronick C."/>
            <person name="Harrison M."/>
            <person name="Strong C."/>
            <person name="Farmer C."/>
            <person name="Delahaunty K."/>
            <person name="Markovic C."/>
            <person name="Hall O."/>
            <person name="Minx P."/>
            <person name="Tomlinson C."/>
            <person name="Mitreva M."/>
            <person name="Hou S."/>
            <person name="Chen J."/>
            <person name="Wollam A."/>
            <person name="Pepin K.H."/>
            <person name="Johnson M."/>
            <person name="Bhonagiri V."/>
            <person name="Zhang X."/>
            <person name="Suruliraj S."/>
            <person name="Warren W."/>
            <person name="Chinwalla A."/>
            <person name="Mardis E.R."/>
            <person name="Wilson R.K."/>
        </authorList>
    </citation>
    <scope>NUCLEOTIDE SEQUENCE [LARGE SCALE GENOMIC DNA]</scope>
    <source>
        <strain evidence="2 3">DSM 18206</strain>
    </source>
</reference>
<gene>
    <name evidence="2" type="ORF">HMPREF0673_02610</name>
</gene>
<protein>
    <submittedName>
        <fullName evidence="2">Uncharacterized protein</fullName>
    </submittedName>
</protein>
<evidence type="ECO:0000313" key="3">
    <source>
        <dbReference type="Proteomes" id="UP000004407"/>
    </source>
</evidence>
<organism evidence="2 3">
    <name type="scientific">Leyella stercorea DSM 18206</name>
    <dbReference type="NCBI Taxonomy" id="1002367"/>
    <lineage>
        <taxon>Bacteria</taxon>
        <taxon>Pseudomonadati</taxon>
        <taxon>Bacteroidota</taxon>
        <taxon>Bacteroidia</taxon>
        <taxon>Bacteroidales</taxon>
        <taxon>Prevotellaceae</taxon>
        <taxon>Leyella</taxon>
    </lineage>
</organism>
<accession>G6B140</accession>
<dbReference type="AlphaFoldDB" id="G6B140"/>
<proteinExistence type="predicted"/>
<keyword evidence="1" id="KW-0812">Transmembrane</keyword>